<organism evidence="1 2">
    <name type="scientific">Vararia minispora EC-137</name>
    <dbReference type="NCBI Taxonomy" id="1314806"/>
    <lineage>
        <taxon>Eukaryota</taxon>
        <taxon>Fungi</taxon>
        <taxon>Dikarya</taxon>
        <taxon>Basidiomycota</taxon>
        <taxon>Agaricomycotina</taxon>
        <taxon>Agaricomycetes</taxon>
        <taxon>Russulales</taxon>
        <taxon>Lachnocladiaceae</taxon>
        <taxon>Vararia</taxon>
    </lineage>
</organism>
<reference evidence="1" key="1">
    <citation type="submission" date="2021-02" db="EMBL/GenBank/DDBJ databases">
        <authorList>
            <consortium name="DOE Joint Genome Institute"/>
            <person name="Ahrendt S."/>
            <person name="Looney B.P."/>
            <person name="Miyauchi S."/>
            <person name="Morin E."/>
            <person name="Drula E."/>
            <person name="Courty P.E."/>
            <person name="Chicoki N."/>
            <person name="Fauchery L."/>
            <person name="Kohler A."/>
            <person name="Kuo A."/>
            <person name="Labutti K."/>
            <person name="Pangilinan J."/>
            <person name="Lipzen A."/>
            <person name="Riley R."/>
            <person name="Andreopoulos W."/>
            <person name="He G."/>
            <person name="Johnson J."/>
            <person name="Barry K.W."/>
            <person name="Grigoriev I.V."/>
            <person name="Nagy L."/>
            <person name="Hibbett D."/>
            <person name="Henrissat B."/>
            <person name="Matheny P.B."/>
            <person name="Labbe J."/>
            <person name="Martin F."/>
        </authorList>
    </citation>
    <scope>NUCLEOTIDE SEQUENCE</scope>
    <source>
        <strain evidence="1">EC-137</strain>
    </source>
</reference>
<dbReference type="Proteomes" id="UP000814128">
    <property type="component" value="Unassembled WGS sequence"/>
</dbReference>
<evidence type="ECO:0000313" key="2">
    <source>
        <dbReference type="Proteomes" id="UP000814128"/>
    </source>
</evidence>
<reference evidence="1" key="2">
    <citation type="journal article" date="2022" name="New Phytol.">
        <title>Evolutionary transition to the ectomycorrhizal habit in the genomes of a hyperdiverse lineage of mushroom-forming fungi.</title>
        <authorList>
            <person name="Looney B."/>
            <person name="Miyauchi S."/>
            <person name="Morin E."/>
            <person name="Drula E."/>
            <person name="Courty P.E."/>
            <person name="Kohler A."/>
            <person name="Kuo A."/>
            <person name="LaButti K."/>
            <person name="Pangilinan J."/>
            <person name="Lipzen A."/>
            <person name="Riley R."/>
            <person name="Andreopoulos W."/>
            <person name="He G."/>
            <person name="Johnson J."/>
            <person name="Nolan M."/>
            <person name="Tritt A."/>
            <person name="Barry K.W."/>
            <person name="Grigoriev I.V."/>
            <person name="Nagy L.G."/>
            <person name="Hibbett D."/>
            <person name="Henrissat B."/>
            <person name="Matheny P.B."/>
            <person name="Labbe J."/>
            <person name="Martin F.M."/>
        </authorList>
    </citation>
    <scope>NUCLEOTIDE SEQUENCE</scope>
    <source>
        <strain evidence="1">EC-137</strain>
    </source>
</reference>
<accession>A0ACB8QE76</accession>
<comment type="caution">
    <text evidence="1">The sequence shown here is derived from an EMBL/GenBank/DDBJ whole genome shotgun (WGS) entry which is preliminary data.</text>
</comment>
<sequence>MLSEKAPISQGRADEASESRPCSGYGSKDVESPPETLAGGNVEHPGLVRKVDFYLLDWDGPDDPSNPRNWSNFKKWRATAIISAFTFISPVSSSMIAPASQQVAEDFGITNSVILAMTTSIFVLAYAFGPLFLGPLSELYGRSRVMQAANMWYLAWNLGCGFARGTTELIIFRLLAGLGGSAPLAIGGGVIGDLFAPEQRGQAIAVFSLAPLLGPVIGPVAGAWIAERSTWRWVFWSTSIVDAAIQVAGLFFLRETYAPVLLERRATTLRNGTDAEQNVEIRTIFQEKQDRRFKAVMRKALIRPFVLFVYEPIIQLLGLYMALVYGLLYLFITTLPDIFQGVYNERIGIAGLNYLALGVGLSGASQINARLLDVIYRKLKDRNGGEGRPEYRLPSMFPGTIMLPIGLFLTGWTARESVHWIVPDIGIALVGAGVILNFQSIQTYVIDSFTLHAASALAAVAFLRSLCGFGFPLFAPVMYNKLGFGTGDSILAAAAILLGCPGPWLFWIYGERIRKASRHASQ</sequence>
<gene>
    <name evidence="1" type="ORF">K488DRAFT_88565</name>
</gene>
<name>A0ACB8QE76_9AGAM</name>
<protein>
    <submittedName>
        <fullName evidence="1">MFS polyamine transporter</fullName>
    </submittedName>
</protein>
<keyword evidence="2" id="KW-1185">Reference proteome</keyword>
<evidence type="ECO:0000313" key="1">
    <source>
        <dbReference type="EMBL" id="KAI0029601.1"/>
    </source>
</evidence>
<dbReference type="EMBL" id="MU273666">
    <property type="protein sequence ID" value="KAI0029601.1"/>
    <property type="molecule type" value="Genomic_DNA"/>
</dbReference>
<proteinExistence type="predicted"/>